<feature type="region of interest" description="Disordered" evidence="8">
    <location>
        <begin position="1"/>
        <end position="38"/>
    </location>
</feature>
<evidence type="ECO:0000256" key="9">
    <source>
        <dbReference type="SAM" id="Phobius"/>
    </source>
</evidence>
<proteinExistence type="inferred from homology"/>
<evidence type="ECO:0000256" key="7">
    <source>
        <dbReference type="ARBA" id="ARBA00023169"/>
    </source>
</evidence>
<dbReference type="PANTHER" id="PTHR30576">
    <property type="entry name" value="COLANIC BIOSYNTHESIS UDP-GLUCOSE LIPID CARRIER TRANSFERASE"/>
    <property type="match status" value="1"/>
</dbReference>
<evidence type="ECO:0000313" key="11">
    <source>
        <dbReference type="EMBL" id="GGB41641.1"/>
    </source>
</evidence>
<keyword evidence="7" id="KW-0270">Exopolysaccharide synthesis</keyword>
<dbReference type="InterPro" id="IPR017475">
    <property type="entry name" value="EPS_sugar_tfrase"/>
</dbReference>
<evidence type="ECO:0000313" key="12">
    <source>
        <dbReference type="Proteomes" id="UP000603352"/>
    </source>
</evidence>
<protein>
    <submittedName>
        <fullName evidence="11">Undecaprenyl-phosphate galactose phosphotransferase WbaP</fullName>
    </submittedName>
</protein>
<dbReference type="PANTHER" id="PTHR30576:SF10">
    <property type="entry name" value="SLL5057 PROTEIN"/>
    <property type="match status" value="1"/>
</dbReference>
<evidence type="ECO:0000256" key="4">
    <source>
        <dbReference type="ARBA" id="ARBA00022692"/>
    </source>
</evidence>
<dbReference type="Pfam" id="PF13727">
    <property type="entry name" value="CoA_binding_3"/>
    <property type="match status" value="1"/>
</dbReference>
<dbReference type="Pfam" id="PF02397">
    <property type="entry name" value="Bac_transf"/>
    <property type="match status" value="1"/>
</dbReference>
<feature type="transmembrane region" description="Helical" evidence="9">
    <location>
        <begin position="146"/>
        <end position="168"/>
    </location>
</feature>
<name>A0ABQ1IL80_9PROT</name>
<evidence type="ECO:0000256" key="6">
    <source>
        <dbReference type="ARBA" id="ARBA00023136"/>
    </source>
</evidence>
<dbReference type="Proteomes" id="UP000603352">
    <property type="component" value="Unassembled WGS sequence"/>
</dbReference>
<keyword evidence="5 9" id="KW-1133">Transmembrane helix</keyword>
<feature type="transmembrane region" description="Helical" evidence="9">
    <location>
        <begin position="43"/>
        <end position="70"/>
    </location>
</feature>
<feature type="transmembrane region" description="Helical" evidence="9">
    <location>
        <begin position="117"/>
        <end position="134"/>
    </location>
</feature>
<keyword evidence="12" id="KW-1185">Reference proteome</keyword>
<evidence type="ECO:0000256" key="3">
    <source>
        <dbReference type="ARBA" id="ARBA00022679"/>
    </source>
</evidence>
<dbReference type="InterPro" id="IPR003362">
    <property type="entry name" value="Bact_transf"/>
</dbReference>
<accession>A0ABQ1IL80</accession>
<comment type="subcellular location">
    <subcellularLocation>
        <location evidence="1">Membrane</location>
        <topology evidence="1">Multi-pass membrane protein</topology>
    </subcellularLocation>
</comment>
<dbReference type="EMBL" id="BMDZ01000025">
    <property type="protein sequence ID" value="GGB41641.1"/>
    <property type="molecule type" value="Genomic_DNA"/>
</dbReference>
<keyword evidence="4 9" id="KW-0812">Transmembrane</keyword>
<feature type="transmembrane region" description="Helical" evidence="9">
    <location>
        <begin position="307"/>
        <end position="331"/>
    </location>
</feature>
<evidence type="ECO:0000256" key="5">
    <source>
        <dbReference type="ARBA" id="ARBA00022989"/>
    </source>
</evidence>
<dbReference type="NCBIfam" id="TIGR03025">
    <property type="entry name" value="EPS_sugtrans"/>
    <property type="match status" value="1"/>
</dbReference>
<comment type="caution">
    <text evidence="11">The sequence shown here is derived from an EMBL/GenBank/DDBJ whole genome shotgun (WGS) entry which is preliminary data.</text>
</comment>
<evidence type="ECO:0000259" key="10">
    <source>
        <dbReference type="Pfam" id="PF02397"/>
    </source>
</evidence>
<sequence length="504" mass="54908">MPEDARDQQMAEQTMTDQAAPLGTAAVPEDGTKARRHKDSRRIAGVALALTDLIMLQILLAIALGLRLALADLLPVIITTEIYRGVAIALMLMPLAWLAAGLYPGDGLPAPDRLRRRSLTTVIGFLLLASWDYVLQGHEWSRGLAAIAWLLALVVLPITEALMIGRLIRAGRWGRKVALYGSGHAVRDLSVRLRSDPALGFIPAVRLEDQASSVTGTDAGDDAGLPQMTVARARAQGIDTAIVCLAPSALDQAPALTWSLDFPRVLLRLEVDGLPSLSTRTRELGGRIGIEISRGMLEPRKRHTKRVLDHIIAVLALIPALPIIGLAALAVKIADPGPAFFVQERGGKSGRTIRVLKLRTMYRDADARLAAHLEADPAAAEEWRRFYKLKRDPRVLPVVGDILRRTSMDELPQLLNVLTGEMSVVGPRPFPAYHLAAFDEPFRRLRGSVRPGITGLWQVSVRSDGDLDAQQALDSFYIRNWSVWLDLVILGRTVGAVVRGGGAR</sequence>
<keyword evidence="6 9" id="KW-0472">Membrane</keyword>
<feature type="transmembrane region" description="Helical" evidence="9">
    <location>
        <begin position="82"/>
        <end position="105"/>
    </location>
</feature>
<evidence type="ECO:0000256" key="1">
    <source>
        <dbReference type="ARBA" id="ARBA00004141"/>
    </source>
</evidence>
<organism evidence="11 12">
    <name type="scientific">Tistrella bauzanensis</name>
    <dbReference type="NCBI Taxonomy" id="657419"/>
    <lineage>
        <taxon>Bacteria</taxon>
        <taxon>Pseudomonadati</taxon>
        <taxon>Pseudomonadota</taxon>
        <taxon>Alphaproteobacteria</taxon>
        <taxon>Geminicoccales</taxon>
        <taxon>Geminicoccaceae</taxon>
        <taxon>Tistrella</taxon>
    </lineage>
</organism>
<feature type="domain" description="Bacterial sugar transferase" evidence="10">
    <location>
        <begin position="305"/>
        <end position="498"/>
    </location>
</feature>
<keyword evidence="3" id="KW-0808">Transferase</keyword>
<evidence type="ECO:0000256" key="2">
    <source>
        <dbReference type="ARBA" id="ARBA00006464"/>
    </source>
</evidence>
<comment type="similarity">
    <text evidence="2">Belongs to the bacterial sugar transferase family.</text>
</comment>
<gene>
    <name evidence="11" type="ORF">GCM10011505_23840</name>
</gene>
<evidence type="ECO:0000256" key="8">
    <source>
        <dbReference type="SAM" id="MobiDB-lite"/>
    </source>
</evidence>
<reference evidence="12" key="1">
    <citation type="journal article" date="2019" name="Int. J. Syst. Evol. Microbiol.">
        <title>The Global Catalogue of Microorganisms (GCM) 10K type strain sequencing project: providing services to taxonomists for standard genome sequencing and annotation.</title>
        <authorList>
            <consortium name="The Broad Institute Genomics Platform"/>
            <consortium name="The Broad Institute Genome Sequencing Center for Infectious Disease"/>
            <person name="Wu L."/>
            <person name="Ma J."/>
        </authorList>
    </citation>
    <scope>NUCLEOTIDE SEQUENCE [LARGE SCALE GENOMIC DNA]</scope>
    <source>
        <strain evidence="12">CGMCC 1.10188</strain>
    </source>
</reference>